<dbReference type="AlphaFoldDB" id="A0A8S1CFE1"/>
<keyword evidence="1" id="KW-0175">Coiled coil</keyword>
<name>A0A8S1CFE1_9INSE</name>
<reference evidence="4 5" key="1">
    <citation type="submission" date="2020-04" db="EMBL/GenBank/DDBJ databases">
        <authorList>
            <person name="Alioto T."/>
            <person name="Alioto T."/>
            <person name="Gomez Garrido J."/>
        </authorList>
    </citation>
    <scope>NUCLEOTIDE SEQUENCE [LARGE SCALE GENOMIC DNA]</scope>
</reference>
<comment type="caution">
    <text evidence="4">The sequence shown here is derived from an EMBL/GenBank/DDBJ whole genome shotgun (WGS) entry which is preliminary data.</text>
</comment>
<feature type="region of interest" description="Disordered" evidence="2">
    <location>
        <begin position="195"/>
        <end position="261"/>
    </location>
</feature>
<evidence type="ECO:0000313" key="4">
    <source>
        <dbReference type="EMBL" id="CAB3367075.1"/>
    </source>
</evidence>
<feature type="compositionally biased region" description="Acidic residues" evidence="2">
    <location>
        <begin position="200"/>
        <end position="223"/>
    </location>
</feature>
<dbReference type="Proteomes" id="UP000494165">
    <property type="component" value="Unassembled WGS sequence"/>
</dbReference>
<evidence type="ECO:0000256" key="1">
    <source>
        <dbReference type="SAM" id="Coils"/>
    </source>
</evidence>
<evidence type="ECO:0000313" key="5">
    <source>
        <dbReference type="Proteomes" id="UP000494165"/>
    </source>
</evidence>
<gene>
    <name evidence="4" type="ORF">CLODIP_2_CD07458</name>
</gene>
<organism evidence="4 5">
    <name type="scientific">Cloeon dipterum</name>
    <dbReference type="NCBI Taxonomy" id="197152"/>
    <lineage>
        <taxon>Eukaryota</taxon>
        <taxon>Metazoa</taxon>
        <taxon>Ecdysozoa</taxon>
        <taxon>Arthropoda</taxon>
        <taxon>Hexapoda</taxon>
        <taxon>Insecta</taxon>
        <taxon>Pterygota</taxon>
        <taxon>Palaeoptera</taxon>
        <taxon>Ephemeroptera</taxon>
        <taxon>Pisciforma</taxon>
        <taxon>Baetidae</taxon>
        <taxon>Cloeon</taxon>
    </lineage>
</organism>
<sequence length="261" mass="29961">MTYHSRRFWALTLDSGLKYTQVVGDSFNITMAALDPRVDSDSEVSLMAHRMEHHQASKSDGKYFLLSTLSKKTGKLQQLLDFKFFSGEKIRLTLEGKGRVHLTGSLLPKQGKAKKPDLTKAELNRDFVKRLISIMKERKQIRKNAKNEARQKKKQCLQYLDDDTDSIDSVDKLKRDNQLLRLAVIRKRCSKSGAKKWQCDDDDSENEDNASGDEDQEMESSEENYDKESENDSNESDGEDEAQTEDEEEPPKKKKKSISLM</sequence>
<proteinExistence type="predicted"/>
<protein>
    <recommendedName>
        <fullName evidence="3">Nucleoplasmin-like domain-containing protein</fullName>
    </recommendedName>
</protein>
<keyword evidence="5" id="KW-1185">Reference proteome</keyword>
<feature type="coiled-coil region" evidence="1">
    <location>
        <begin position="135"/>
        <end position="162"/>
    </location>
</feature>
<evidence type="ECO:0000259" key="3">
    <source>
        <dbReference type="Pfam" id="PF17800"/>
    </source>
</evidence>
<dbReference type="EMBL" id="CADEPI010000028">
    <property type="protein sequence ID" value="CAB3367075.1"/>
    <property type="molecule type" value="Genomic_DNA"/>
</dbReference>
<accession>A0A8S1CFE1</accession>
<feature type="domain" description="Nucleoplasmin-like" evidence="3">
    <location>
        <begin position="8"/>
        <end position="106"/>
    </location>
</feature>
<dbReference type="OrthoDB" id="1902587at2759"/>
<feature type="compositionally biased region" description="Acidic residues" evidence="2">
    <location>
        <begin position="231"/>
        <end position="249"/>
    </location>
</feature>
<dbReference type="InterPro" id="IPR041232">
    <property type="entry name" value="NPL"/>
</dbReference>
<feature type="compositionally biased region" description="Basic residues" evidence="2">
    <location>
        <begin position="252"/>
        <end position="261"/>
    </location>
</feature>
<evidence type="ECO:0000256" key="2">
    <source>
        <dbReference type="SAM" id="MobiDB-lite"/>
    </source>
</evidence>
<dbReference type="Pfam" id="PF17800">
    <property type="entry name" value="NPL"/>
    <property type="match status" value="1"/>
</dbReference>
<dbReference type="Gene3D" id="2.60.120.340">
    <property type="entry name" value="Nucleoplasmin core domain"/>
    <property type="match status" value="1"/>
</dbReference>